<protein>
    <submittedName>
        <fullName evidence="1">Uncharacterized protein</fullName>
    </submittedName>
</protein>
<name>A0A0F7FHY9_9CREN</name>
<dbReference type="PATRIC" id="fig|1550241.5.peg.723"/>
<evidence type="ECO:0000313" key="1">
    <source>
        <dbReference type="EMBL" id="AKG38522.1"/>
    </source>
</evidence>
<evidence type="ECO:0000313" key="2">
    <source>
        <dbReference type="Proteomes" id="UP000067434"/>
    </source>
</evidence>
<dbReference type="HOGENOM" id="CLU_2821122_0_0_2"/>
<dbReference type="AlphaFoldDB" id="A0A0F7FHY9"/>
<sequence length="66" mass="7047">MGEMTATPTVIVKNIDLRVLAPSLIGGTLWLSLDASRLLVSSIDAGLRVMGVAEQRLIVLRVLCSL</sequence>
<dbReference type="Proteomes" id="UP000067434">
    <property type="component" value="Chromosome"/>
</dbReference>
<gene>
    <name evidence="1" type="ORF">MA03_03415</name>
</gene>
<organism evidence="1 2">
    <name type="scientific">Infirmifilum uzonense</name>
    <dbReference type="NCBI Taxonomy" id="1550241"/>
    <lineage>
        <taxon>Archaea</taxon>
        <taxon>Thermoproteota</taxon>
        <taxon>Thermoprotei</taxon>
        <taxon>Thermofilales</taxon>
        <taxon>Thermofilaceae</taxon>
        <taxon>Infirmifilum</taxon>
    </lineage>
</organism>
<reference evidence="1 2" key="1">
    <citation type="journal article" date="2015" name="Stand. Genomic Sci.">
        <title>Complete genome sequence of and proposal of Thermofilum uzonense sp. nov. a novel hyperthermophilic crenarchaeon and emended description of the genus Thermofilum.</title>
        <authorList>
            <person name="Toshchakov S.V."/>
            <person name="Korzhenkov A.A."/>
            <person name="Samarov N.I."/>
            <person name="Mazunin I.O."/>
            <person name="Mozhey O.I."/>
            <person name="Shmyr I.S."/>
            <person name="Derbikova K.S."/>
            <person name="Taranov E.A."/>
            <person name="Dominova I.N."/>
            <person name="Bonch-Osmolovskaya E.A."/>
            <person name="Patrushev M.V."/>
            <person name="Podosokorskaya O.A."/>
            <person name="Kublanov I.V."/>
        </authorList>
    </citation>
    <scope>NUCLEOTIDE SEQUENCE [LARGE SCALE GENOMIC DNA]</scope>
    <source>
        <strain evidence="1 2">1807-2</strain>
    </source>
</reference>
<dbReference type="EMBL" id="CP009961">
    <property type="protein sequence ID" value="AKG38522.1"/>
    <property type="molecule type" value="Genomic_DNA"/>
</dbReference>
<accession>A0A0F7FHY9</accession>
<dbReference type="KEGG" id="thf:MA03_03415"/>
<keyword evidence="2" id="KW-1185">Reference proteome</keyword>
<proteinExistence type="predicted"/>